<reference evidence="7" key="2">
    <citation type="submission" date="2020-09" db="EMBL/GenBank/DDBJ databases">
        <authorList>
            <person name="Sun Q."/>
            <person name="Zhou Y."/>
        </authorList>
    </citation>
    <scope>NUCLEOTIDE SEQUENCE</scope>
    <source>
        <strain evidence="7">CGMCC 1.15448</strain>
    </source>
</reference>
<evidence type="ECO:0000313" key="7">
    <source>
        <dbReference type="EMBL" id="GGB04068.1"/>
    </source>
</evidence>
<comment type="function">
    <text evidence="1">General (non sugar-specific) component of the phosphoenolpyruvate-dependent sugar phosphotransferase system (sugar PTS). This major carbohydrate active-transport system catalyzes the phosphorylation of incoming sugar substrates concomitantly with their translocation across the cell membrane. The phosphoryl group from phosphoenolpyruvate (PEP) is transferred to the phosphoryl carrier protein HPr by enzyme I. Phospho-HPr then transfers it to the PTS EIIA domain.</text>
</comment>
<dbReference type="EMBL" id="BMJC01000003">
    <property type="protein sequence ID" value="GGB04068.1"/>
    <property type="molecule type" value="Genomic_DNA"/>
</dbReference>
<dbReference type="PROSITE" id="PS00369">
    <property type="entry name" value="PTS_HPR_HIS"/>
    <property type="match status" value="1"/>
</dbReference>
<evidence type="ECO:0000259" key="6">
    <source>
        <dbReference type="PROSITE" id="PS51350"/>
    </source>
</evidence>
<dbReference type="Proteomes" id="UP000607559">
    <property type="component" value="Unassembled WGS sequence"/>
</dbReference>
<dbReference type="AlphaFoldDB" id="A0A8J2UDS9"/>
<dbReference type="InterPro" id="IPR035895">
    <property type="entry name" value="HPr-like_sf"/>
</dbReference>
<dbReference type="PROSITE" id="PS51350">
    <property type="entry name" value="PTS_HPR_DOM"/>
    <property type="match status" value="1"/>
</dbReference>
<dbReference type="RefSeq" id="WP_229688916.1">
    <property type="nucleotide sequence ID" value="NZ_BMJC01000003.1"/>
</dbReference>
<dbReference type="Gene3D" id="3.30.1340.10">
    <property type="entry name" value="HPr-like"/>
    <property type="match status" value="1"/>
</dbReference>
<evidence type="ECO:0000256" key="3">
    <source>
        <dbReference type="ARBA" id="ARBA00022448"/>
    </source>
</evidence>
<evidence type="ECO:0000313" key="8">
    <source>
        <dbReference type="Proteomes" id="UP000607559"/>
    </source>
</evidence>
<dbReference type="InterPro" id="IPR050399">
    <property type="entry name" value="HPr"/>
</dbReference>
<evidence type="ECO:0000256" key="2">
    <source>
        <dbReference type="ARBA" id="ARBA00020422"/>
    </source>
</evidence>
<evidence type="ECO:0000256" key="4">
    <source>
        <dbReference type="ARBA" id="ARBA00022597"/>
    </source>
</evidence>
<dbReference type="InterPro" id="IPR000032">
    <property type="entry name" value="HPr-like"/>
</dbReference>
<feature type="domain" description="HPr" evidence="6">
    <location>
        <begin position="1"/>
        <end position="88"/>
    </location>
</feature>
<name>A0A8J2UDS9_9BACT</name>
<dbReference type="PANTHER" id="PTHR33705:SF1">
    <property type="entry name" value="PHOSPHOCARRIER PROTEIN HPR"/>
    <property type="match status" value="1"/>
</dbReference>
<reference evidence="7" key="1">
    <citation type="journal article" date="2014" name="Int. J. Syst. Evol. Microbiol.">
        <title>Complete genome sequence of Corynebacterium casei LMG S-19264T (=DSM 44701T), isolated from a smear-ripened cheese.</title>
        <authorList>
            <consortium name="US DOE Joint Genome Institute (JGI-PGF)"/>
            <person name="Walter F."/>
            <person name="Albersmeier A."/>
            <person name="Kalinowski J."/>
            <person name="Ruckert C."/>
        </authorList>
    </citation>
    <scope>NUCLEOTIDE SEQUENCE</scope>
    <source>
        <strain evidence="7">CGMCC 1.15448</strain>
    </source>
</reference>
<dbReference type="SUPFAM" id="SSF55594">
    <property type="entry name" value="HPr-like"/>
    <property type="match status" value="1"/>
</dbReference>
<evidence type="ECO:0000256" key="5">
    <source>
        <dbReference type="ARBA" id="ARBA00033055"/>
    </source>
</evidence>
<protein>
    <recommendedName>
        <fullName evidence="2">Phosphocarrier protein HPr</fullName>
    </recommendedName>
    <alternativeName>
        <fullName evidence="5">Histidine-containing protein</fullName>
    </alternativeName>
</protein>
<keyword evidence="3" id="KW-0813">Transport</keyword>
<sequence>MITKEYLILAPEGMHARPATAMVKLAKQFAVVVQAKKGVKTAKLNSLLSILSLGIKGGEAVVLEFDGVEETAAVAAFDDFFAQNLKDW</sequence>
<organism evidence="7 8">
    <name type="scientific">Puia dinghuensis</name>
    <dbReference type="NCBI Taxonomy" id="1792502"/>
    <lineage>
        <taxon>Bacteria</taxon>
        <taxon>Pseudomonadati</taxon>
        <taxon>Bacteroidota</taxon>
        <taxon>Chitinophagia</taxon>
        <taxon>Chitinophagales</taxon>
        <taxon>Chitinophagaceae</taxon>
        <taxon>Puia</taxon>
    </lineage>
</organism>
<dbReference type="Pfam" id="PF00381">
    <property type="entry name" value="PTS-HPr"/>
    <property type="match status" value="1"/>
</dbReference>
<dbReference type="NCBIfam" id="TIGR01003">
    <property type="entry name" value="PTS_HPr_family"/>
    <property type="match status" value="1"/>
</dbReference>
<proteinExistence type="predicted"/>
<dbReference type="InterPro" id="IPR001020">
    <property type="entry name" value="PTS_HPr_His_P_site"/>
</dbReference>
<gene>
    <name evidence="7" type="ORF">GCM10011511_29220</name>
</gene>
<dbReference type="PRINTS" id="PR00107">
    <property type="entry name" value="PHOSPHOCPHPR"/>
</dbReference>
<evidence type="ECO:0000256" key="1">
    <source>
        <dbReference type="ARBA" id="ARBA00003681"/>
    </source>
</evidence>
<dbReference type="PANTHER" id="PTHR33705">
    <property type="entry name" value="PHOSPHOCARRIER PROTEIN HPR"/>
    <property type="match status" value="1"/>
</dbReference>
<comment type="caution">
    <text evidence="7">The sequence shown here is derived from an EMBL/GenBank/DDBJ whole genome shotgun (WGS) entry which is preliminary data.</text>
</comment>
<accession>A0A8J2UDS9</accession>
<keyword evidence="4" id="KW-0762">Sugar transport</keyword>
<keyword evidence="8" id="KW-1185">Reference proteome</keyword>